<dbReference type="EMBL" id="MN740011">
    <property type="protein sequence ID" value="QHT83717.1"/>
    <property type="molecule type" value="Genomic_DNA"/>
</dbReference>
<name>A0A6C0HTU8_9ZZZZ</name>
<accession>A0A6C0HTU8</accession>
<sequence>MKKALLIGINYTDLSGISLKGCINDIINVRNMLLDAYNYDSENITILRDDDNIKFLQPTYSNIIEQLLILVEESKNLEEIWLHYSGHGSQIQNQYFNLQNLEKEQVIIPIDYVKNGCIVDDELFDIIKNINCKAYLVFDCCHSGTVCNLPWKTEYNIETDTINTIKINDSIIDNPNIYMISGCKDEQTSNDTTNELDQRMGAFTNALTECLRKRHHNTDILTLYKDICIYLNDRGYSQVPILSQSQGKGNQVREPTLRSDLLNPLP</sequence>
<dbReference type="GO" id="GO:0004197">
    <property type="term" value="F:cysteine-type endopeptidase activity"/>
    <property type="evidence" value="ECO:0007669"/>
    <property type="project" value="InterPro"/>
</dbReference>
<dbReference type="SUPFAM" id="SSF52129">
    <property type="entry name" value="Caspase-like"/>
    <property type="match status" value="1"/>
</dbReference>
<feature type="domain" description="Peptidase C14 caspase" evidence="2">
    <location>
        <begin position="2"/>
        <end position="245"/>
    </location>
</feature>
<evidence type="ECO:0000256" key="1">
    <source>
        <dbReference type="SAM" id="MobiDB-lite"/>
    </source>
</evidence>
<proteinExistence type="predicted"/>
<feature type="region of interest" description="Disordered" evidence="1">
    <location>
        <begin position="242"/>
        <end position="266"/>
    </location>
</feature>
<evidence type="ECO:0000313" key="3">
    <source>
        <dbReference type="EMBL" id="QHT83717.1"/>
    </source>
</evidence>
<dbReference type="AlphaFoldDB" id="A0A6C0HTU8"/>
<dbReference type="PANTHER" id="PTHR48104">
    <property type="entry name" value="METACASPASE-4"/>
    <property type="match status" value="1"/>
</dbReference>
<dbReference type="Pfam" id="PF00656">
    <property type="entry name" value="Peptidase_C14"/>
    <property type="match status" value="1"/>
</dbReference>
<evidence type="ECO:0000259" key="2">
    <source>
        <dbReference type="Pfam" id="PF00656"/>
    </source>
</evidence>
<dbReference type="PANTHER" id="PTHR48104:SF30">
    <property type="entry name" value="METACASPASE-1"/>
    <property type="match status" value="1"/>
</dbReference>
<dbReference type="GO" id="GO:0006508">
    <property type="term" value="P:proteolysis"/>
    <property type="evidence" value="ECO:0007669"/>
    <property type="project" value="InterPro"/>
</dbReference>
<dbReference type="InterPro" id="IPR050452">
    <property type="entry name" value="Metacaspase"/>
</dbReference>
<dbReference type="InterPro" id="IPR011600">
    <property type="entry name" value="Pept_C14_caspase"/>
</dbReference>
<dbReference type="GO" id="GO:0005737">
    <property type="term" value="C:cytoplasm"/>
    <property type="evidence" value="ECO:0007669"/>
    <property type="project" value="TreeGrafter"/>
</dbReference>
<dbReference type="InterPro" id="IPR029030">
    <property type="entry name" value="Caspase-like_dom_sf"/>
</dbReference>
<organism evidence="3">
    <name type="scientific">viral metagenome</name>
    <dbReference type="NCBI Taxonomy" id="1070528"/>
    <lineage>
        <taxon>unclassified sequences</taxon>
        <taxon>metagenomes</taxon>
        <taxon>organismal metagenomes</taxon>
    </lineage>
</organism>
<dbReference type="Gene3D" id="3.40.50.12660">
    <property type="match status" value="1"/>
</dbReference>
<protein>
    <recommendedName>
        <fullName evidence="2">Peptidase C14 caspase domain-containing protein</fullName>
    </recommendedName>
</protein>
<reference evidence="3" key="1">
    <citation type="journal article" date="2020" name="Nature">
        <title>Giant virus diversity and host interactions through global metagenomics.</title>
        <authorList>
            <person name="Schulz F."/>
            <person name="Roux S."/>
            <person name="Paez-Espino D."/>
            <person name="Jungbluth S."/>
            <person name="Walsh D.A."/>
            <person name="Denef V.J."/>
            <person name="McMahon K.D."/>
            <person name="Konstantinidis K.T."/>
            <person name="Eloe-Fadrosh E.A."/>
            <person name="Kyrpides N.C."/>
            <person name="Woyke T."/>
        </authorList>
    </citation>
    <scope>NUCLEOTIDE SEQUENCE</scope>
    <source>
        <strain evidence="3">GVMAG-M-3300023184-168</strain>
    </source>
</reference>